<evidence type="ECO:0000313" key="3">
    <source>
        <dbReference type="Proteomes" id="UP000178724"/>
    </source>
</evidence>
<comment type="caution">
    <text evidence="2">The sequence shown here is derived from an EMBL/GenBank/DDBJ whole genome shotgun (WGS) entry which is preliminary data.</text>
</comment>
<dbReference type="Proteomes" id="UP000178724">
    <property type="component" value="Unassembled WGS sequence"/>
</dbReference>
<evidence type="ECO:0000313" key="2">
    <source>
        <dbReference type="EMBL" id="OGB89192.1"/>
    </source>
</evidence>
<feature type="signal peptide" evidence="1">
    <location>
        <begin position="1"/>
        <end position="25"/>
    </location>
</feature>
<protein>
    <recommendedName>
        <fullName evidence="4">NADH:ubiquinone oxidoreductase intermediate-associated protein 30 domain-containing protein</fullName>
    </recommendedName>
</protein>
<evidence type="ECO:0008006" key="4">
    <source>
        <dbReference type="Google" id="ProtNLM"/>
    </source>
</evidence>
<accession>A0A1F4Q1Q4</accession>
<keyword evidence="1" id="KW-0732">Signal</keyword>
<proteinExistence type="predicted"/>
<reference evidence="2 3" key="1">
    <citation type="journal article" date="2016" name="Nat. Commun.">
        <title>Thousands of microbial genomes shed light on interconnected biogeochemical processes in an aquifer system.</title>
        <authorList>
            <person name="Anantharaman K."/>
            <person name="Brown C.T."/>
            <person name="Hug L.A."/>
            <person name="Sharon I."/>
            <person name="Castelle C.J."/>
            <person name="Probst A.J."/>
            <person name="Thomas B.C."/>
            <person name="Singh A."/>
            <person name="Wilkins M.J."/>
            <person name="Karaoz U."/>
            <person name="Brodie E.L."/>
            <person name="Williams K.H."/>
            <person name="Hubbard S.S."/>
            <person name="Banfield J.F."/>
        </authorList>
    </citation>
    <scope>NUCLEOTIDE SEQUENCE [LARGE SCALE GENOMIC DNA]</scope>
</reference>
<evidence type="ECO:0000256" key="1">
    <source>
        <dbReference type="SAM" id="SignalP"/>
    </source>
</evidence>
<dbReference type="AlphaFoldDB" id="A0A1F4Q1Q4"/>
<gene>
    <name evidence="2" type="ORF">A2625_02610</name>
</gene>
<name>A0A1F4Q1Q4_UNCSA</name>
<feature type="chain" id="PRO_5009513459" description="NADH:ubiquinone oxidoreductase intermediate-associated protein 30 domain-containing protein" evidence="1">
    <location>
        <begin position="26"/>
        <end position="218"/>
    </location>
</feature>
<sequence length="218" mass="23771">MGKNKRVFLLWAACFGALLAVSAGAEFSFYLIDNFESGQAGKWYRFGGLETTVERNPSSEADSQDTIAESCGDFALKLKSRAAHWFAGGIGTDIYADASSFSRFQMDIFGSGAGGKIKIEVFDDDNDNYSLEQDPSKNWLATKDDKWVAEVPILGKGFTRVSIPFSALKLENPVSGDGLWNPDHKNGSGGLLKVQFVLLTDRETGEVEAGIDNILLTY</sequence>
<dbReference type="EMBL" id="METM01000029">
    <property type="protein sequence ID" value="OGB89192.1"/>
    <property type="molecule type" value="Genomic_DNA"/>
</dbReference>
<organism evidence="2 3">
    <name type="scientific">candidate division WOR-1 bacterium RIFCSPHIGHO2_01_FULL_53_15</name>
    <dbReference type="NCBI Taxonomy" id="1802564"/>
    <lineage>
        <taxon>Bacteria</taxon>
        <taxon>Bacillati</taxon>
        <taxon>Saganbacteria</taxon>
    </lineage>
</organism>